<dbReference type="PANTHER" id="PTHR35010">
    <property type="entry name" value="BLL4672 PROTEIN-RELATED"/>
    <property type="match status" value="1"/>
</dbReference>
<dbReference type="SUPFAM" id="SSF47413">
    <property type="entry name" value="lambda repressor-like DNA-binding domains"/>
    <property type="match status" value="1"/>
</dbReference>
<dbReference type="EMBL" id="AP022601">
    <property type="protein sequence ID" value="BBY95114.1"/>
    <property type="molecule type" value="Genomic_DNA"/>
</dbReference>
<dbReference type="SMART" id="SM00530">
    <property type="entry name" value="HTH_XRE"/>
    <property type="match status" value="1"/>
</dbReference>
<dbReference type="Gene3D" id="3.30.450.180">
    <property type="match status" value="1"/>
</dbReference>
<dbReference type="CDD" id="cd00093">
    <property type="entry name" value="HTH_XRE"/>
    <property type="match status" value="1"/>
</dbReference>
<organism evidence="2 3">
    <name type="scientific">Mycobacterium gallinarum</name>
    <dbReference type="NCBI Taxonomy" id="39689"/>
    <lineage>
        <taxon>Bacteria</taxon>
        <taxon>Bacillati</taxon>
        <taxon>Actinomycetota</taxon>
        <taxon>Actinomycetes</taxon>
        <taxon>Mycobacteriales</taxon>
        <taxon>Mycobacteriaceae</taxon>
        <taxon>Mycobacterium</taxon>
    </lineage>
</organism>
<evidence type="ECO:0000313" key="2">
    <source>
        <dbReference type="EMBL" id="BBY95114.1"/>
    </source>
</evidence>
<dbReference type="Gene3D" id="1.10.260.40">
    <property type="entry name" value="lambda repressor-like DNA-binding domains"/>
    <property type="match status" value="1"/>
</dbReference>
<dbReference type="GO" id="GO:0003677">
    <property type="term" value="F:DNA binding"/>
    <property type="evidence" value="ECO:0007669"/>
    <property type="project" value="InterPro"/>
</dbReference>
<dbReference type="Pfam" id="PF13560">
    <property type="entry name" value="HTH_31"/>
    <property type="match status" value="1"/>
</dbReference>
<name>A0A9W4BMX7_9MYCO</name>
<dbReference type="InterPro" id="IPR041413">
    <property type="entry name" value="MLTR_LBD"/>
</dbReference>
<evidence type="ECO:0000313" key="3">
    <source>
        <dbReference type="Proteomes" id="UP000465785"/>
    </source>
</evidence>
<dbReference type="Pfam" id="PF17765">
    <property type="entry name" value="MLTR_LBD"/>
    <property type="match status" value="1"/>
</dbReference>
<dbReference type="InterPro" id="IPR010982">
    <property type="entry name" value="Lambda_DNA-bd_dom_sf"/>
</dbReference>
<dbReference type="Proteomes" id="UP000465785">
    <property type="component" value="Chromosome"/>
</dbReference>
<dbReference type="InterPro" id="IPR001387">
    <property type="entry name" value="Cro/C1-type_HTH"/>
</dbReference>
<gene>
    <name evidence="2" type="ORF">MGALJ_47830</name>
</gene>
<dbReference type="PANTHER" id="PTHR35010:SF2">
    <property type="entry name" value="BLL4672 PROTEIN"/>
    <property type="match status" value="1"/>
</dbReference>
<sequence length="301" mass="34643">MFRRARVGGLRLVYVEHNVELRDFLRTRRARLNVDDVDVGGTGRKRRVPGLRREEVAALAGVSVDYYSRLEQGRHLNVSDEVLDAVARALRLDDTERAYLFRIAKTNPRRPRRRAPAPVQRVRPGVRRLLERLDDVTPAFVFGRRMDVLATNNLARALLTDFEELPPRERNLLRYTFLDESTQELFVDWEEVAKDNVGTLRLDAGRHPDDPLLMELVGELSVKSPEFRRYWADHNVRERTHGTKRYHHPLVGDLTLQYESVALLGDPDQTLCLYSAEAASPSETALRLLANWTGERVSEGR</sequence>
<proteinExistence type="predicted"/>
<reference evidence="2 3" key="1">
    <citation type="journal article" date="2019" name="Emerg. Microbes Infect.">
        <title>Comprehensive subspecies identification of 175 nontuberculous mycobacteria species based on 7547 genomic profiles.</title>
        <authorList>
            <person name="Matsumoto Y."/>
            <person name="Kinjo T."/>
            <person name="Motooka D."/>
            <person name="Nabeya D."/>
            <person name="Jung N."/>
            <person name="Uechi K."/>
            <person name="Horii T."/>
            <person name="Iida T."/>
            <person name="Fujita J."/>
            <person name="Nakamura S."/>
        </authorList>
    </citation>
    <scope>NUCLEOTIDE SEQUENCE [LARGE SCALE GENOMIC DNA]</scope>
    <source>
        <strain evidence="2 3">JCM 6399</strain>
    </source>
</reference>
<keyword evidence="3" id="KW-1185">Reference proteome</keyword>
<dbReference type="KEGG" id="mgau:MGALJ_47830"/>
<accession>A0A9W4BMX7</accession>
<evidence type="ECO:0000259" key="1">
    <source>
        <dbReference type="PROSITE" id="PS50943"/>
    </source>
</evidence>
<dbReference type="PROSITE" id="PS50943">
    <property type="entry name" value="HTH_CROC1"/>
    <property type="match status" value="1"/>
</dbReference>
<feature type="domain" description="HTH cro/C1-type" evidence="1">
    <location>
        <begin position="44"/>
        <end position="97"/>
    </location>
</feature>
<dbReference type="AlphaFoldDB" id="A0A9W4BMX7"/>
<protein>
    <submittedName>
        <fullName evidence="2">Transcriptional regulator</fullName>
    </submittedName>
</protein>